<dbReference type="Gene3D" id="2.130.10.10">
    <property type="entry name" value="YVTN repeat-like/Quinoprotein amine dehydrogenase"/>
    <property type="match status" value="1"/>
</dbReference>
<reference evidence="1 2" key="1">
    <citation type="journal article" date="2019" name="Int. J. Syst. Evol. Microbiol.">
        <title>The Global Catalogue of Microorganisms (GCM) 10K type strain sequencing project: providing services to taxonomists for standard genome sequencing and annotation.</title>
        <authorList>
            <consortium name="The Broad Institute Genomics Platform"/>
            <consortium name="The Broad Institute Genome Sequencing Center for Infectious Disease"/>
            <person name="Wu L."/>
            <person name="Ma J."/>
        </authorList>
    </citation>
    <scope>NUCLEOTIDE SEQUENCE [LARGE SCALE GENOMIC DNA]</scope>
    <source>
        <strain evidence="1 2">WLHS5</strain>
    </source>
</reference>
<organism evidence="1 2">
    <name type="scientific">Halosolutus amylolyticus</name>
    <dbReference type="NCBI Taxonomy" id="2932267"/>
    <lineage>
        <taxon>Archaea</taxon>
        <taxon>Methanobacteriati</taxon>
        <taxon>Methanobacteriota</taxon>
        <taxon>Stenosarchaea group</taxon>
        <taxon>Halobacteria</taxon>
        <taxon>Halobacteriales</taxon>
        <taxon>Natrialbaceae</taxon>
        <taxon>Halosolutus</taxon>
    </lineage>
</organism>
<accession>A0ABD5PV79</accession>
<protein>
    <submittedName>
        <fullName evidence="1">LVIVD repeat-containing protein</fullName>
    </submittedName>
</protein>
<dbReference type="EMBL" id="JBHSFA010000011">
    <property type="protein sequence ID" value="MFC4544536.1"/>
    <property type="molecule type" value="Genomic_DNA"/>
</dbReference>
<dbReference type="PROSITE" id="PS51318">
    <property type="entry name" value="TAT"/>
    <property type="match status" value="1"/>
</dbReference>
<dbReference type="Pfam" id="PF08309">
    <property type="entry name" value="LVIVD"/>
    <property type="match status" value="2"/>
</dbReference>
<keyword evidence="2" id="KW-1185">Reference proteome</keyword>
<evidence type="ECO:0000313" key="1">
    <source>
        <dbReference type="EMBL" id="MFC4544536.1"/>
    </source>
</evidence>
<dbReference type="Proteomes" id="UP001595898">
    <property type="component" value="Unassembled WGS sequence"/>
</dbReference>
<dbReference type="AlphaFoldDB" id="A0ABD5PV79"/>
<dbReference type="InterPro" id="IPR036322">
    <property type="entry name" value="WD40_repeat_dom_sf"/>
</dbReference>
<dbReference type="InterPro" id="IPR006311">
    <property type="entry name" value="TAT_signal"/>
</dbReference>
<comment type="caution">
    <text evidence="1">The sequence shown here is derived from an EMBL/GenBank/DDBJ whole genome shotgun (WGS) entry which is preliminary data.</text>
</comment>
<gene>
    <name evidence="1" type="ORF">ACFO5R_21625</name>
</gene>
<name>A0ABD5PV79_9EURY</name>
<dbReference type="InterPro" id="IPR013211">
    <property type="entry name" value="LVIVD"/>
</dbReference>
<dbReference type="RefSeq" id="WP_250141266.1">
    <property type="nucleotide sequence ID" value="NZ_JALIQP010000003.1"/>
</dbReference>
<proteinExistence type="predicted"/>
<dbReference type="SUPFAM" id="SSF50978">
    <property type="entry name" value="WD40 repeat-like"/>
    <property type="match status" value="1"/>
</dbReference>
<dbReference type="InterPro" id="IPR015943">
    <property type="entry name" value="WD40/YVTN_repeat-like_dom_sf"/>
</dbReference>
<evidence type="ECO:0000313" key="2">
    <source>
        <dbReference type="Proteomes" id="UP001595898"/>
    </source>
</evidence>
<sequence>MSRQRDRTNRRTVLKAFGATAIGLGAVSSAASATAGEGDRSARLELVGHTTLGARDGANTHGAVSEAHDLAAVGSFIAVDPELRIIDISDPANPEMTATIETGPGGDIRNSDIHPSEPWVFTANEGSVDEDGEGAGWSIVDASDKHDPELVSHNTIEGATSGVHNVQAFKDEYLITAGHGLGIVVFDITDPTEPERLSVYPAGEDGAHAAHVQGDYAYIASRDTGLEILDLSDPENPELAAAFLYEEHQDETEMHLGHAHHAVPHPSRDIVLLGEEIGTGEPGYKHIIEYDLEDGETELLSSFQFPQHATQTSETVFWWTGHFSDWGVGDQEDVLFSGDYKAGVQVFDCSDPEDPVRIDQYMPTEGVGEVRREDPERLGLVDNVPFTWGAESSLAGDSGRVYVSDATTGFYVFEFEGY</sequence>